<accession>Q3A0D7</accession>
<dbReference type="eggNOG" id="COG3266">
    <property type="taxonomic scope" value="Bacteria"/>
</dbReference>
<dbReference type="RefSeq" id="WP_011342723.1">
    <property type="nucleotide sequence ID" value="NC_007498.2"/>
</dbReference>
<dbReference type="AlphaFoldDB" id="Q3A0D7"/>
<dbReference type="KEGG" id="pca:Pcar_2935"/>
<evidence type="ECO:0000313" key="1">
    <source>
        <dbReference type="EMBL" id="ABA90170.1"/>
    </source>
</evidence>
<name>Q3A0D7_SYNC1</name>
<reference evidence="2" key="1">
    <citation type="submission" date="2005-10" db="EMBL/GenBank/DDBJ databases">
        <title>Complete sequence of Pelobacter carbinolicus DSM 2380.</title>
        <authorList>
            <person name="Copeland A."/>
            <person name="Lucas S."/>
            <person name="Lapidus A."/>
            <person name="Barry K."/>
            <person name="Detter J.C."/>
            <person name="Glavina T."/>
            <person name="Hammon N."/>
            <person name="Israni S."/>
            <person name="Pitluck S."/>
            <person name="Chertkov O."/>
            <person name="Schmutz J."/>
            <person name="Larimer F."/>
            <person name="Land M."/>
            <person name="Kyrpides N."/>
            <person name="Ivanova N."/>
            <person name="Richardson P."/>
        </authorList>
    </citation>
    <scope>NUCLEOTIDE SEQUENCE [LARGE SCALE GENOMIC DNA]</scope>
    <source>
        <strain evidence="2">DSM 2380 / NBRC 103641 / GraBd1</strain>
    </source>
</reference>
<dbReference type="NCBIfam" id="NF041621">
    <property type="entry name" value="MXAN_5187_C_dom"/>
    <property type="match status" value="1"/>
</dbReference>
<keyword evidence="2" id="KW-1185">Reference proteome</keyword>
<dbReference type="EMBL" id="CP000142">
    <property type="protein sequence ID" value="ABA90170.1"/>
    <property type="molecule type" value="Genomic_DNA"/>
</dbReference>
<gene>
    <name evidence="1" type="ordered locus">Pcar_2935</name>
</gene>
<dbReference type="STRING" id="338963.Pcar_2935"/>
<proteinExistence type="predicted"/>
<evidence type="ECO:0000313" key="2">
    <source>
        <dbReference type="Proteomes" id="UP000002534"/>
    </source>
</evidence>
<dbReference type="Proteomes" id="UP000002534">
    <property type="component" value="Chromosome"/>
</dbReference>
<dbReference type="OrthoDB" id="5498296at2"/>
<organism evidence="1 2">
    <name type="scientific">Syntrophotalea carbinolica (strain DSM 2380 / NBRC 103641 / GraBd1)</name>
    <name type="common">Pelobacter carbinolicus</name>
    <dbReference type="NCBI Taxonomy" id="338963"/>
    <lineage>
        <taxon>Bacteria</taxon>
        <taxon>Pseudomonadati</taxon>
        <taxon>Thermodesulfobacteriota</taxon>
        <taxon>Desulfuromonadia</taxon>
        <taxon>Desulfuromonadales</taxon>
        <taxon>Syntrophotaleaceae</taxon>
        <taxon>Syntrophotalea</taxon>
    </lineage>
</organism>
<dbReference type="HOGENOM" id="CLU_1336463_0_0_7"/>
<protein>
    <submittedName>
        <fullName evidence="1">Uncharacterized protein</fullName>
    </submittedName>
</protein>
<reference evidence="1 2" key="2">
    <citation type="journal article" date="2012" name="BMC Genomics">
        <title>The genome of Pelobacter carbinolicus reveals surprising metabolic capabilities and physiological features.</title>
        <authorList>
            <person name="Aklujkar M."/>
            <person name="Haveman S.A."/>
            <person name="Didonato R.Jr."/>
            <person name="Chertkov O."/>
            <person name="Han C.S."/>
            <person name="Land M.L."/>
            <person name="Brown P."/>
            <person name="Lovley D.R."/>
        </authorList>
    </citation>
    <scope>NUCLEOTIDE SEQUENCE [LARGE SCALE GENOMIC DNA]</scope>
    <source>
        <strain evidence="2">DSM 2380 / NBRC 103641 / GraBd1</strain>
    </source>
</reference>
<sequence length="177" mass="21293">MDEGKIFQQKLDDIAAEMRTLEVLYERYFSGEEKREPLQQRVALEKKIRRLSTRRIIKTDHRFRFETISGRYHTYATRWNRIQRLMDEGKYHRHLDTGRSKTPHTSHSDKTNEDLYANLMMAHKECNLSTPAPDRNQFNAFLERQKQQIQERFGKRQVEFRVVIENGKPKLRAKAKN</sequence>